<feature type="domain" description="HTH rpiR-type" evidence="5">
    <location>
        <begin position="20"/>
        <end position="96"/>
    </location>
</feature>
<protein>
    <submittedName>
        <fullName evidence="7">SIS domain-containing protein</fullName>
    </submittedName>
</protein>
<accession>A0A6L6YIQ8</accession>
<dbReference type="InterPro" id="IPR009057">
    <property type="entry name" value="Homeodomain-like_sf"/>
</dbReference>
<evidence type="ECO:0000256" key="4">
    <source>
        <dbReference type="ARBA" id="ARBA00023163"/>
    </source>
</evidence>
<dbReference type="CDD" id="cd05013">
    <property type="entry name" value="SIS_RpiR"/>
    <property type="match status" value="1"/>
</dbReference>
<proteinExistence type="predicted"/>
<evidence type="ECO:0000256" key="3">
    <source>
        <dbReference type="ARBA" id="ARBA00023152"/>
    </source>
</evidence>
<evidence type="ECO:0000256" key="1">
    <source>
        <dbReference type="ARBA" id="ARBA00023015"/>
    </source>
</evidence>
<dbReference type="Gene3D" id="1.10.10.10">
    <property type="entry name" value="Winged helix-like DNA-binding domain superfamily/Winged helix DNA-binding domain"/>
    <property type="match status" value="1"/>
</dbReference>
<dbReference type="Proteomes" id="UP000472580">
    <property type="component" value="Unassembled WGS sequence"/>
</dbReference>
<dbReference type="AlphaFoldDB" id="A0A6L6YIQ8"/>
<organism evidence="7 8">
    <name type="scientific">Parasutterella muris</name>
    <dbReference type="NCBI Taxonomy" id="2565572"/>
    <lineage>
        <taxon>Bacteria</taxon>
        <taxon>Pseudomonadati</taxon>
        <taxon>Pseudomonadota</taxon>
        <taxon>Betaproteobacteria</taxon>
        <taxon>Burkholderiales</taxon>
        <taxon>Sutterellaceae</taxon>
        <taxon>Parasutterella</taxon>
    </lineage>
</organism>
<dbReference type="InterPro" id="IPR035472">
    <property type="entry name" value="RpiR-like_SIS"/>
</dbReference>
<keyword evidence="3" id="KW-0324">Glycolysis</keyword>
<dbReference type="InterPro" id="IPR047640">
    <property type="entry name" value="RpiR-like"/>
</dbReference>
<gene>
    <name evidence="7" type="ORF">E5987_05380</name>
</gene>
<comment type="caution">
    <text evidence="7">The sequence shown here is derived from an EMBL/GenBank/DDBJ whole genome shotgun (WGS) entry which is preliminary data.</text>
</comment>
<evidence type="ECO:0000313" key="7">
    <source>
        <dbReference type="EMBL" id="MVX56639.1"/>
    </source>
</evidence>
<dbReference type="PANTHER" id="PTHR30514">
    <property type="entry name" value="GLUCOKINASE"/>
    <property type="match status" value="1"/>
</dbReference>
<keyword evidence="8" id="KW-1185">Reference proteome</keyword>
<dbReference type="SUPFAM" id="SSF53697">
    <property type="entry name" value="SIS domain"/>
    <property type="match status" value="1"/>
</dbReference>
<evidence type="ECO:0000259" key="5">
    <source>
        <dbReference type="PROSITE" id="PS51071"/>
    </source>
</evidence>
<dbReference type="Pfam" id="PF01418">
    <property type="entry name" value="HTH_6"/>
    <property type="match status" value="1"/>
</dbReference>
<evidence type="ECO:0000259" key="6">
    <source>
        <dbReference type="PROSITE" id="PS51464"/>
    </source>
</evidence>
<dbReference type="GO" id="GO:0097367">
    <property type="term" value="F:carbohydrate derivative binding"/>
    <property type="evidence" value="ECO:0007669"/>
    <property type="project" value="InterPro"/>
</dbReference>
<dbReference type="GO" id="GO:0003700">
    <property type="term" value="F:DNA-binding transcription factor activity"/>
    <property type="evidence" value="ECO:0007669"/>
    <property type="project" value="InterPro"/>
</dbReference>
<keyword evidence="1" id="KW-0805">Transcription regulation</keyword>
<feature type="domain" description="SIS" evidence="6">
    <location>
        <begin position="140"/>
        <end position="278"/>
    </location>
</feature>
<dbReference type="InterPro" id="IPR046348">
    <property type="entry name" value="SIS_dom_sf"/>
</dbReference>
<dbReference type="InterPro" id="IPR036388">
    <property type="entry name" value="WH-like_DNA-bd_sf"/>
</dbReference>
<dbReference type="InterPro" id="IPR001347">
    <property type="entry name" value="SIS_dom"/>
</dbReference>
<dbReference type="GO" id="GO:0003677">
    <property type="term" value="F:DNA binding"/>
    <property type="evidence" value="ECO:0007669"/>
    <property type="project" value="UniProtKB-KW"/>
</dbReference>
<dbReference type="PANTHER" id="PTHR30514:SF18">
    <property type="entry name" value="RPIR-FAMILY TRANSCRIPTIONAL REGULATOR"/>
    <property type="match status" value="1"/>
</dbReference>
<keyword evidence="2" id="KW-0238">DNA-binding</keyword>
<dbReference type="PROSITE" id="PS51071">
    <property type="entry name" value="HTH_RPIR"/>
    <property type="match status" value="1"/>
</dbReference>
<evidence type="ECO:0000256" key="2">
    <source>
        <dbReference type="ARBA" id="ARBA00023125"/>
    </source>
</evidence>
<name>A0A6L6YIQ8_9BURK</name>
<dbReference type="SUPFAM" id="SSF46689">
    <property type="entry name" value="Homeodomain-like"/>
    <property type="match status" value="1"/>
</dbReference>
<keyword evidence="4" id="KW-0804">Transcription</keyword>
<reference evidence="7 8" key="1">
    <citation type="submission" date="2019-12" db="EMBL/GenBank/DDBJ databases">
        <title>Microbes associate with the intestines of laboratory mice.</title>
        <authorList>
            <person name="Navarre W."/>
            <person name="Wong E."/>
        </authorList>
    </citation>
    <scope>NUCLEOTIDE SEQUENCE [LARGE SCALE GENOMIC DNA]</scope>
    <source>
        <strain evidence="7 8">NM82_D38</strain>
    </source>
</reference>
<dbReference type="EMBL" id="WSRP01000013">
    <property type="protein sequence ID" value="MVX56639.1"/>
    <property type="molecule type" value="Genomic_DNA"/>
</dbReference>
<dbReference type="GO" id="GO:0006096">
    <property type="term" value="P:glycolytic process"/>
    <property type="evidence" value="ECO:0007669"/>
    <property type="project" value="UniProtKB-KW"/>
</dbReference>
<evidence type="ECO:0000313" key="8">
    <source>
        <dbReference type="Proteomes" id="UP000472580"/>
    </source>
</evidence>
<dbReference type="Gene3D" id="3.40.50.10490">
    <property type="entry name" value="Glucose-6-phosphate isomerase like protein, domain 1"/>
    <property type="match status" value="1"/>
</dbReference>
<sequence length="305" mass="34382">MKSKFQKKRMMQQTELANVPNFLKLLEVKAQQLSRQHRRIANFLLHNHLEAAFLNASELAERAGVSSATVVRFATAMGFSGFPALQKELQQIAQGSIGKHEFLAVEASDKDDTLSATIRQSMKALKTFSEELDNENFLKAANTLYRARKIVTVGHKASFGVAVHASYVLGKVHKDVRYIQGTDEFDAFSAINDLSEEDAALIFTVIHYPRSTLKLIRLLARKGVKIIVVSDYRTFDEISLAEVSLLTPLLFQGFLDIMSPMLALTDALAYEIYKLDEPVARKRLKEFNEFNEQDGAFLQICRFAE</sequence>
<dbReference type="InterPro" id="IPR000281">
    <property type="entry name" value="HTH_RpiR"/>
</dbReference>
<dbReference type="PROSITE" id="PS51464">
    <property type="entry name" value="SIS"/>
    <property type="match status" value="1"/>
</dbReference>